<comment type="subunit">
    <text evidence="6">Part of the 50S ribosomal subunit. Contacts protein L29, and trigger factor when it is bound to the ribosome.</text>
</comment>
<accession>A1HQL3</accession>
<keyword evidence="2 6" id="KW-0699">rRNA-binding</keyword>
<dbReference type="GO" id="GO:0019843">
    <property type="term" value="F:rRNA binding"/>
    <property type="evidence" value="ECO:0007669"/>
    <property type="project" value="UniProtKB-UniRule"/>
</dbReference>
<dbReference type="InterPro" id="IPR013025">
    <property type="entry name" value="Ribosomal_uL23-like"/>
</dbReference>
<dbReference type="Pfam" id="PF00276">
    <property type="entry name" value="Ribosomal_L23"/>
    <property type="match status" value="1"/>
</dbReference>
<sequence length="96" mass="10982">MAANPRDIIIRPVITEKSSSLMQDNKYTFIVSPKANKVEIRQAIEQIFKVKVLDVNTIRVRGKVKRLGRTQGKRPDYKKAIVKLAPGERIEFFEGV</sequence>
<comment type="function">
    <text evidence="6">One of the early assembly proteins it binds 23S rRNA. One of the proteins that surrounds the polypeptide exit tunnel on the outside of the ribosome. Forms the main docking site for trigger factor binding to the ribosome.</text>
</comment>
<evidence type="ECO:0000256" key="7">
    <source>
        <dbReference type="RuleBase" id="RU003934"/>
    </source>
</evidence>
<evidence type="ECO:0000256" key="1">
    <source>
        <dbReference type="ARBA" id="ARBA00006700"/>
    </source>
</evidence>
<dbReference type="RefSeq" id="WP_007289307.1">
    <property type="nucleotide sequence ID" value="NZ_AAWL01000008.1"/>
</dbReference>
<dbReference type="EMBL" id="AAWL01000008">
    <property type="protein sequence ID" value="EAX47578.1"/>
    <property type="molecule type" value="Genomic_DNA"/>
</dbReference>
<proteinExistence type="inferred from homology"/>
<dbReference type="GO" id="GO:1990904">
    <property type="term" value="C:ribonucleoprotein complex"/>
    <property type="evidence" value="ECO:0007669"/>
    <property type="project" value="UniProtKB-KW"/>
</dbReference>
<evidence type="ECO:0000256" key="3">
    <source>
        <dbReference type="ARBA" id="ARBA00022884"/>
    </source>
</evidence>
<dbReference type="NCBIfam" id="NF004364">
    <property type="entry name" value="PRK05738.2-5"/>
    <property type="match status" value="1"/>
</dbReference>
<evidence type="ECO:0000256" key="4">
    <source>
        <dbReference type="ARBA" id="ARBA00022980"/>
    </source>
</evidence>
<evidence type="ECO:0000256" key="2">
    <source>
        <dbReference type="ARBA" id="ARBA00022730"/>
    </source>
</evidence>
<dbReference type="InterPro" id="IPR012678">
    <property type="entry name" value="Ribosomal_uL23/eL15/eS24_sf"/>
</dbReference>
<comment type="similarity">
    <text evidence="1 6 7">Belongs to the universal ribosomal protein uL23 family.</text>
</comment>
<evidence type="ECO:0000313" key="9">
    <source>
        <dbReference type="Proteomes" id="UP000005139"/>
    </source>
</evidence>
<organism evidence="8 9">
    <name type="scientific">Thermosinus carboxydivorans Nor1</name>
    <dbReference type="NCBI Taxonomy" id="401526"/>
    <lineage>
        <taxon>Bacteria</taxon>
        <taxon>Bacillati</taxon>
        <taxon>Bacillota</taxon>
        <taxon>Negativicutes</taxon>
        <taxon>Selenomonadales</taxon>
        <taxon>Sporomusaceae</taxon>
        <taxon>Thermosinus</taxon>
    </lineage>
</organism>
<dbReference type="NCBIfam" id="NF004363">
    <property type="entry name" value="PRK05738.2-4"/>
    <property type="match status" value="1"/>
</dbReference>
<dbReference type="InterPro" id="IPR012677">
    <property type="entry name" value="Nucleotide-bd_a/b_plait_sf"/>
</dbReference>
<keyword evidence="4 6" id="KW-0689">Ribosomal protein</keyword>
<dbReference type="GO" id="GO:0006412">
    <property type="term" value="P:translation"/>
    <property type="evidence" value="ECO:0007669"/>
    <property type="project" value="UniProtKB-UniRule"/>
</dbReference>
<dbReference type="SUPFAM" id="SSF54189">
    <property type="entry name" value="Ribosomal proteins S24e, L23 and L15e"/>
    <property type="match status" value="1"/>
</dbReference>
<evidence type="ECO:0000313" key="8">
    <source>
        <dbReference type="EMBL" id="EAX47578.1"/>
    </source>
</evidence>
<dbReference type="eggNOG" id="COG0089">
    <property type="taxonomic scope" value="Bacteria"/>
</dbReference>
<keyword evidence="5 6" id="KW-0687">Ribonucleoprotein</keyword>
<dbReference type="NCBIfam" id="NF004359">
    <property type="entry name" value="PRK05738.1-3"/>
    <property type="match status" value="1"/>
</dbReference>
<dbReference type="GO" id="GO:0005840">
    <property type="term" value="C:ribosome"/>
    <property type="evidence" value="ECO:0007669"/>
    <property type="project" value="UniProtKB-KW"/>
</dbReference>
<dbReference type="HAMAP" id="MF_01369_B">
    <property type="entry name" value="Ribosomal_uL23_B"/>
    <property type="match status" value="1"/>
</dbReference>
<protein>
    <recommendedName>
        <fullName evidence="6">Large ribosomal subunit protein uL23</fullName>
    </recommendedName>
</protein>
<dbReference type="InterPro" id="IPR001014">
    <property type="entry name" value="Ribosomal_uL23_CS"/>
</dbReference>
<keyword evidence="3 6" id="KW-0694">RNA-binding</keyword>
<dbReference type="AlphaFoldDB" id="A1HQL3"/>
<evidence type="ECO:0000256" key="5">
    <source>
        <dbReference type="ARBA" id="ARBA00023274"/>
    </source>
</evidence>
<evidence type="ECO:0000256" key="6">
    <source>
        <dbReference type="HAMAP-Rule" id="MF_01369"/>
    </source>
</evidence>
<dbReference type="FunFam" id="3.30.70.330:FF:000001">
    <property type="entry name" value="50S ribosomal protein L23"/>
    <property type="match status" value="1"/>
</dbReference>
<dbReference type="Proteomes" id="UP000005139">
    <property type="component" value="Unassembled WGS sequence"/>
</dbReference>
<dbReference type="PROSITE" id="PS00050">
    <property type="entry name" value="RIBOSOMAL_L23"/>
    <property type="match status" value="1"/>
</dbReference>
<dbReference type="GO" id="GO:0003735">
    <property type="term" value="F:structural constituent of ribosome"/>
    <property type="evidence" value="ECO:0007669"/>
    <property type="project" value="InterPro"/>
</dbReference>
<dbReference type="PANTHER" id="PTHR11620">
    <property type="entry name" value="60S RIBOSOMAL PROTEIN L23A"/>
    <property type="match status" value="1"/>
</dbReference>
<dbReference type="Gene3D" id="3.30.70.330">
    <property type="match status" value="1"/>
</dbReference>
<dbReference type="OrthoDB" id="9793353at2"/>
<comment type="caution">
    <text evidence="8">The sequence shown here is derived from an EMBL/GenBank/DDBJ whole genome shotgun (WGS) entry which is preliminary data.</text>
</comment>
<keyword evidence="9" id="KW-1185">Reference proteome</keyword>
<reference evidence="8 9" key="2">
    <citation type="submission" date="2007-01" db="EMBL/GenBank/DDBJ databases">
        <title>Sequencing of the draft genome and assembly of Thermosinus carboxydivorans Nor1.</title>
        <authorList>
            <consortium name="US DOE Joint Genome Institute (JGI-PGF)"/>
            <person name="Copeland A."/>
            <person name="Lucas S."/>
            <person name="Lapidus A."/>
            <person name="Barry K."/>
            <person name="Glavina del Rio T."/>
            <person name="Dalin E."/>
            <person name="Tice H."/>
            <person name="Bruce D."/>
            <person name="Pitluck S."/>
            <person name="Richardson P."/>
        </authorList>
    </citation>
    <scope>NUCLEOTIDE SEQUENCE [LARGE SCALE GENOMIC DNA]</scope>
    <source>
        <strain evidence="8 9">Nor1</strain>
    </source>
</reference>
<gene>
    <name evidence="6" type="primary">rplW</name>
    <name evidence="8" type="ORF">TcarDRAFT_1000</name>
</gene>
<reference evidence="8 9" key="1">
    <citation type="submission" date="2007-01" db="EMBL/GenBank/DDBJ databases">
        <title>Annotation of the draft genome assembly of Thermosinus carboxydivorans Nor1.</title>
        <authorList>
            <consortium name="US DOE Joint Genome Institute (JGI-ORNL)"/>
            <person name="Larimer F."/>
            <person name="Land M."/>
            <person name="Hauser L."/>
        </authorList>
    </citation>
    <scope>NUCLEOTIDE SEQUENCE [LARGE SCALE GENOMIC DNA]</scope>
    <source>
        <strain evidence="8 9">Nor1</strain>
    </source>
</reference>
<name>A1HQL3_9FIRM</name>
<dbReference type="NCBIfam" id="NF004366">
    <property type="entry name" value="PRK05738.3-2"/>
    <property type="match status" value="1"/>
</dbReference>